<evidence type="ECO:0000256" key="3">
    <source>
        <dbReference type="ARBA" id="ARBA00022692"/>
    </source>
</evidence>
<organism evidence="7 8">
    <name type="scientific">Stecheria intestinalis</name>
    <dbReference type="NCBI Taxonomy" id="2606630"/>
    <lineage>
        <taxon>Bacteria</taxon>
        <taxon>Bacillati</taxon>
        <taxon>Bacillota</taxon>
        <taxon>Erysipelotrichia</taxon>
        <taxon>Erysipelotrichales</taxon>
        <taxon>Erysipelotrichaceae</taxon>
        <taxon>Stecheria</taxon>
    </lineage>
</organism>
<keyword evidence="2" id="KW-0813">Transport</keyword>
<feature type="transmembrane region" description="Helical" evidence="6">
    <location>
        <begin position="64"/>
        <end position="84"/>
    </location>
</feature>
<dbReference type="Gene3D" id="1.10.3860.10">
    <property type="entry name" value="Sodium:dicarboxylate symporter"/>
    <property type="match status" value="1"/>
</dbReference>
<dbReference type="EMBL" id="VUMN01000005">
    <property type="protein sequence ID" value="MSS57967.1"/>
    <property type="molecule type" value="Genomic_DNA"/>
</dbReference>
<dbReference type="InterPro" id="IPR001991">
    <property type="entry name" value="Na-dicarboxylate_symporter"/>
</dbReference>
<comment type="caution">
    <text evidence="7">The sequence shown here is derived from an EMBL/GenBank/DDBJ whole genome shotgun (WGS) entry which is preliminary data.</text>
</comment>
<dbReference type="Pfam" id="PF00375">
    <property type="entry name" value="SDF"/>
    <property type="match status" value="1"/>
</dbReference>
<dbReference type="AlphaFoldDB" id="A0A7X2NR19"/>
<gene>
    <name evidence="7" type="ORF">FYJ51_03520</name>
</gene>
<reference evidence="7 8" key="1">
    <citation type="submission" date="2019-08" db="EMBL/GenBank/DDBJ databases">
        <title>In-depth cultivation of the pig gut microbiome towards novel bacterial diversity and tailored functional studies.</title>
        <authorList>
            <person name="Wylensek D."/>
            <person name="Hitch T.C.A."/>
            <person name="Clavel T."/>
        </authorList>
    </citation>
    <scope>NUCLEOTIDE SEQUENCE [LARGE SCALE GENOMIC DNA]</scope>
    <source>
        <strain evidence="7 8">Oil+RF-744-GAM-WT-6</strain>
    </source>
</reference>
<dbReference type="GO" id="GO:0015293">
    <property type="term" value="F:symporter activity"/>
    <property type="evidence" value="ECO:0007669"/>
    <property type="project" value="InterPro"/>
</dbReference>
<name>A0A7X2NR19_9FIRM</name>
<keyword evidence="4 6" id="KW-1133">Transmembrane helix</keyword>
<sequence length="90" mass="9665">MLFAMSAAIIAGLGVIPLREHLNASGNSDSWNVINHLLFADISASGNESAIGLFYIIGQLFVRSLQLVIVPMVFTSIVLAMVRISDGKTF</sequence>
<dbReference type="GO" id="GO:0016020">
    <property type="term" value="C:membrane"/>
    <property type="evidence" value="ECO:0007669"/>
    <property type="project" value="UniProtKB-SubCell"/>
</dbReference>
<keyword evidence="3 6" id="KW-0812">Transmembrane</keyword>
<comment type="subcellular location">
    <subcellularLocation>
        <location evidence="1">Membrane</location>
        <topology evidence="1">Multi-pass membrane protein</topology>
    </subcellularLocation>
</comment>
<dbReference type="Proteomes" id="UP000461880">
    <property type="component" value="Unassembled WGS sequence"/>
</dbReference>
<keyword evidence="8" id="KW-1185">Reference proteome</keyword>
<evidence type="ECO:0000256" key="4">
    <source>
        <dbReference type="ARBA" id="ARBA00022989"/>
    </source>
</evidence>
<keyword evidence="5 6" id="KW-0472">Membrane</keyword>
<proteinExistence type="predicted"/>
<dbReference type="InterPro" id="IPR036458">
    <property type="entry name" value="Na:dicarbo_symporter_sf"/>
</dbReference>
<evidence type="ECO:0000256" key="1">
    <source>
        <dbReference type="ARBA" id="ARBA00004141"/>
    </source>
</evidence>
<evidence type="ECO:0000256" key="6">
    <source>
        <dbReference type="SAM" id="Phobius"/>
    </source>
</evidence>
<evidence type="ECO:0000256" key="5">
    <source>
        <dbReference type="ARBA" id="ARBA00023136"/>
    </source>
</evidence>
<evidence type="ECO:0000313" key="8">
    <source>
        <dbReference type="Proteomes" id="UP000461880"/>
    </source>
</evidence>
<protein>
    <submittedName>
        <fullName evidence="7">Dicarboxylate/amino acid:cation symporter</fullName>
    </submittedName>
</protein>
<evidence type="ECO:0000256" key="2">
    <source>
        <dbReference type="ARBA" id="ARBA00022448"/>
    </source>
</evidence>
<dbReference type="SUPFAM" id="SSF118215">
    <property type="entry name" value="Proton glutamate symport protein"/>
    <property type="match status" value="1"/>
</dbReference>
<accession>A0A7X2NR19</accession>
<evidence type="ECO:0000313" key="7">
    <source>
        <dbReference type="EMBL" id="MSS57967.1"/>
    </source>
</evidence>